<accession>A0ABS3CSR2</accession>
<protein>
    <submittedName>
        <fullName evidence="1">Uncharacterized protein</fullName>
    </submittedName>
</protein>
<comment type="caution">
    <text evidence="1">The sequence shown here is derived from an EMBL/GenBank/DDBJ whole genome shotgun (WGS) entry which is preliminary data.</text>
</comment>
<keyword evidence="2" id="KW-1185">Reference proteome</keyword>
<name>A0ABS3CSR2_9ALTE</name>
<evidence type="ECO:0000313" key="2">
    <source>
        <dbReference type="Proteomes" id="UP000663992"/>
    </source>
</evidence>
<dbReference type="EMBL" id="JAFKCS010000004">
    <property type="protein sequence ID" value="MBN7819461.1"/>
    <property type="molecule type" value="Genomic_DNA"/>
</dbReference>
<evidence type="ECO:0000313" key="1">
    <source>
        <dbReference type="EMBL" id="MBN7819461.1"/>
    </source>
</evidence>
<sequence length="22" mass="2394">MLMLFALGLLSLGVSRFRKVAA</sequence>
<reference evidence="1 2" key="1">
    <citation type="submission" date="2021-03" db="EMBL/GenBank/DDBJ databases">
        <title>novel species isolated from a fishpond in China.</title>
        <authorList>
            <person name="Lu H."/>
            <person name="Cai Z."/>
        </authorList>
    </citation>
    <scope>NUCLEOTIDE SEQUENCE [LARGE SCALE GENOMIC DNA]</scope>
    <source>
        <strain evidence="1 2">Y57</strain>
    </source>
</reference>
<dbReference type="RefSeq" id="WP_206593405.1">
    <property type="nucleotide sequence ID" value="NZ_JAFKCS010000004.1"/>
</dbReference>
<proteinExistence type="predicted"/>
<dbReference type="Proteomes" id="UP000663992">
    <property type="component" value="Unassembled WGS sequence"/>
</dbReference>
<organism evidence="1 2">
    <name type="scientific">Bowmanella yangjiangensis</name>
    <dbReference type="NCBI Taxonomy" id="2811230"/>
    <lineage>
        <taxon>Bacteria</taxon>
        <taxon>Pseudomonadati</taxon>
        <taxon>Pseudomonadota</taxon>
        <taxon>Gammaproteobacteria</taxon>
        <taxon>Alteromonadales</taxon>
        <taxon>Alteromonadaceae</taxon>
        <taxon>Bowmanella</taxon>
    </lineage>
</organism>
<gene>
    <name evidence="1" type="ORF">J0A65_06270</name>
</gene>